<dbReference type="NCBIfam" id="TIGR02543">
    <property type="entry name" value="List_Bact_rpt"/>
    <property type="match status" value="2"/>
</dbReference>
<dbReference type="InterPro" id="IPR013378">
    <property type="entry name" value="InlB-like_B-rpt"/>
</dbReference>
<feature type="domain" description="Bacterial repeat" evidence="4">
    <location>
        <begin position="265"/>
        <end position="336"/>
    </location>
</feature>
<feature type="domain" description="Bacterial repeat" evidence="4">
    <location>
        <begin position="190"/>
        <end position="258"/>
    </location>
</feature>
<accession>A0A2P5PAA7</accession>
<organism evidence="5 6">
    <name type="scientific">Dehalogenimonas etheniformans</name>
    <dbReference type="NCBI Taxonomy" id="1536648"/>
    <lineage>
        <taxon>Bacteria</taxon>
        <taxon>Bacillati</taxon>
        <taxon>Chloroflexota</taxon>
        <taxon>Dehalococcoidia</taxon>
        <taxon>Dehalococcoidales</taxon>
        <taxon>Dehalococcoidaceae</taxon>
        <taxon>Dehalogenimonas</taxon>
    </lineage>
</organism>
<evidence type="ECO:0000313" key="6">
    <source>
        <dbReference type="Proteomes" id="UP000235653"/>
    </source>
</evidence>
<reference evidence="5 6" key="1">
    <citation type="journal article" date="2017" name="ISME J.">
        <title>Grape pomace compost harbors organohalide-respiring Dehalogenimonas species with novel reductive dehalogenase genes.</title>
        <authorList>
            <person name="Yang Y."/>
            <person name="Higgins S.A."/>
            <person name="Yan J."/>
            <person name="Simsir B."/>
            <person name="Chourey K."/>
            <person name="Iyer R."/>
            <person name="Hettich R.L."/>
            <person name="Baldwin B."/>
            <person name="Ogles D.M."/>
            <person name="Loffler F.E."/>
        </authorList>
    </citation>
    <scope>NUCLEOTIDE SEQUENCE [LARGE SCALE GENOMIC DNA]</scope>
    <source>
        <strain evidence="5 6">GP</strain>
    </source>
</reference>
<keyword evidence="6" id="KW-1185">Reference proteome</keyword>
<dbReference type="Gene3D" id="2.60.40.4270">
    <property type="entry name" value="Listeria-Bacteroides repeat domain"/>
    <property type="match status" value="2"/>
</dbReference>
<proteinExistence type="predicted"/>
<evidence type="ECO:0000256" key="3">
    <source>
        <dbReference type="SAM" id="Phobius"/>
    </source>
</evidence>
<feature type="region of interest" description="Disordered" evidence="2">
    <location>
        <begin position="987"/>
        <end position="1016"/>
    </location>
</feature>
<feature type="domain" description="Bacterial repeat" evidence="4">
    <location>
        <begin position="342"/>
        <end position="413"/>
    </location>
</feature>
<dbReference type="Proteomes" id="UP000235653">
    <property type="component" value="Unassembled WGS sequence"/>
</dbReference>
<sequence>MGMKNRPFQLITSFIKLLCVVLVCFSFFNPAQLFADRQFTITPSAGTGGIITPPNPQNVPEGNSKSFTITPNPGYHIADVLVDGASVGAVALYTFTNVTSDHTIAASFAPDTQPSFTIVASAGIGGVIEPSATVTVTFGGTQVFTITSDIGYHIADVLVDGASVGALTSYTFTNVIADHSIAASFAVNTYTLSYAAGPGGSVNGTTPQTVNHGGSGSTVTAVPDIGYHFVTWSDGILSASRAETNVFADLSVSASFAPDLPQNLTITATAGNHGTIDPSGVVSVPSGGSQSFTATPDPGYHVADMLIDGASVGALSSYTFTNVVADHTITVSFETDSPQTFTITAGAGAGGTINPSGAVAVVSGGSQDFIVSPDSGYHIADILVDGASVGTTASYTFTNVTGDHSIAASFAINTYTLTYTADVHGSINGVSPQTVNYNGNGDPVTAVPDVGYHFVSWSDGILTASRTDINVTADISANASFAADIHTVTFDPQGGSLVVPQMVGHGGLAALPVPPTKPTFTFGGWYKEALCTNSWNFGTDAVIADITLYARWMLNSYTVTFDSQGGSAVISQSVAHGGQVILPSPPARDNYTFSGWYREASCVTIWNFGTDTVTGNVTLYAKWAELSGDGGGGGGFGSQVIAIGLSGTSPVMDGNGKAIAPGSVETSDGQLKLDIAVGVSIWNAAGAAQSFLSAAPLDTSPPSPPQNTLILAYEMGPDGVTFTPAISMTFHYADAQVPPGTLESEMAIAWWDGVEWVMLTGKVDTDANTVTAQVSHFTSFALFSPAPVQAPPTLKINTPITGTSFDLGSVTLSAFVGNLRLTTGEHSNVPGEGRVIYYLDVSIPIVQGVSALTAPGTYAEGTSESFTWNNIAPGAHTLGVQLVQNDGTPFNPPIVAVTTVNIVAQPTSTTPQSPNIVIPGGSSPDSSGGFNPVIMAGLLLPVSIVAIFLMSRRRSMQPRTAATQTAESPLPTSQTQRVTMAEFVASPALGSPSNSLSKPGPPKKERQRATSSPNDEAGEYIIRLHNTSSGALAAIRDYIQHTPEIKLLTLNNCYSDVQLCINVGSDIALVASLSKMLVNCTVKREGRIILVNGKDKAG</sequence>
<dbReference type="OrthoDB" id="2082707at2"/>
<dbReference type="InterPro" id="IPR044060">
    <property type="entry name" value="Bacterial_rp_domain"/>
</dbReference>
<feature type="domain" description="Bacterial repeat" evidence="4">
    <location>
        <begin position="40"/>
        <end position="111"/>
    </location>
</feature>
<keyword evidence="3" id="KW-0812">Transmembrane</keyword>
<feature type="domain" description="Bacterial repeat" evidence="4">
    <location>
        <begin position="415"/>
        <end position="483"/>
    </location>
</feature>
<comment type="subcellular location">
    <subcellularLocation>
        <location evidence="1">Cell envelope</location>
    </subcellularLocation>
</comment>
<gene>
    <name evidence="5" type="ORF">JP09_000620</name>
</gene>
<feature type="transmembrane region" description="Helical" evidence="3">
    <location>
        <begin position="929"/>
        <end position="949"/>
    </location>
</feature>
<evidence type="ECO:0000256" key="1">
    <source>
        <dbReference type="ARBA" id="ARBA00004196"/>
    </source>
</evidence>
<evidence type="ECO:0000313" key="5">
    <source>
        <dbReference type="EMBL" id="PPD59214.1"/>
    </source>
</evidence>
<comment type="caution">
    <text evidence="5">The sequence shown here is derived from an EMBL/GenBank/DDBJ whole genome shotgun (WGS) entry which is preliminary data.</text>
</comment>
<dbReference type="AlphaFoldDB" id="A0A2P5PAA7"/>
<evidence type="ECO:0000256" key="2">
    <source>
        <dbReference type="SAM" id="MobiDB-lite"/>
    </source>
</evidence>
<dbReference type="GO" id="GO:0030313">
    <property type="term" value="C:cell envelope"/>
    <property type="evidence" value="ECO:0007669"/>
    <property type="project" value="UniProtKB-SubCell"/>
</dbReference>
<evidence type="ECO:0000259" key="4">
    <source>
        <dbReference type="Pfam" id="PF18998"/>
    </source>
</evidence>
<dbReference type="EMBL" id="JQAN02000001">
    <property type="protein sequence ID" value="PPD59214.1"/>
    <property type="molecule type" value="Genomic_DNA"/>
</dbReference>
<keyword evidence="3" id="KW-0472">Membrane</keyword>
<protein>
    <recommendedName>
        <fullName evidence="4">Bacterial repeat domain-containing protein</fullName>
    </recommendedName>
</protein>
<keyword evidence="3" id="KW-1133">Transmembrane helix</keyword>
<dbReference type="Pfam" id="PF18998">
    <property type="entry name" value="Flg_new_2"/>
    <property type="match status" value="5"/>
</dbReference>
<name>A0A2P5PAA7_9CHLR</name>
<dbReference type="InterPro" id="IPR042229">
    <property type="entry name" value="Listeria/Bacterioides_rpt_sf"/>
</dbReference>
<dbReference type="Pfam" id="PF09479">
    <property type="entry name" value="Flg_new"/>
    <property type="match status" value="2"/>
</dbReference>